<dbReference type="Pfam" id="PF00291">
    <property type="entry name" value="PALP"/>
    <property type="match status" value="1"/>
</dbReference>
<name>A0AAN9BTN6_9CAEN</name>
<proteinExistence type="predicted"/>
<dbReference type="GO" id="GO:0006565">
    <property type="term" value="P:L-serine catabolic process"/>
    <property type="evidence" value="ECO:0007669"/>
    <property type="project" value="TreeGrafter"/>
</dbReference>
<accession>A0AAN9BTN6</accession>
<dbReference type="InterPro" id="IPR050147">
    <property type="entry name" value="Ser/Thr_Dehydratase"/>
</dbReference>
<evidence type="ECO:0000256" key="4">
    <source>
        <dbReference type="ARBA" id="ARBA00041766"/>
    </source>
</evidence>
<dbReference type="GO" id="GO:0004794">
    <property type="term" value="F:threonine deaminase activity"/>
    <property type="evidence" value="ECO:0007669"/>
    <property type="project" value="TreeGrafter"/>
</dbReference>
<feature type="domain" description="Tryptophan synthase beta chain-like PALP" evidence="6">
    <location>
        <begin position="26"/>
        <end position="315"/>
    </location>
</feature>
<dbReference type="GO" id="GO:0006567">
    <property type="term" value="P:L-threonine catabolic process"/>
    <property type="evidence" value="ECO:0007669"/>
    <property type="project" value="TreeGrafter"/>
</dbReference>
<dbReference type="GO" id="GO:0009097">
    <property type="term" value="P:isoleucine biosynthetic process"/>
    <property type="evidence" value="ECO:0007669"/>
    <property type="project" value="TreeGrafter"/>
</dbReference>
<evidence type="ECO:0000256" key="2">
    <source>
        <dbReference type="ARBA" id="ARBA00022898"/>
    </source>
</evidence>
<keyword evidence="2" id="KW-0663">Pyridoxal phosphate</keyword>
<keyword evidence="3" id="KW-0456">Lyase</keyword>
<dbReference type="CDD" id="cd01562">
    <property type="entry name" value="Thr-dehyd"/>
    <property type="match status" value="1"/>
</dbReference>
<dbReference type="Gene3D" id="3.40.50.1100">
    <property type="match status" value="2"/>
</dbReference>
<dbReference type="PANTHER" id="PTHR48078">
    <property type="entry name" value="THREONINE DEHYDRATASE, MITOCHONDRIAL-RELATED"/>
    <property type="match status" value="1"/>
</dbReference>
<evidence type="ECO:0000313" key="8">
    <source>
        <dbReference type="Proteomes" id="UP001374579"/>
    </source>
</evidence>
<dbReference type="InterPro" id="IPR036052">
    <property type="entry name" value="TrpB-like_PALP_sf"/>
</dbReference>
<dbReference type="SUPFAM" id="SSF53686">
    <property type="entry name" value="Tryptophan synthase beta subunit-like PLP-dependent enzymes"/>
    <property type="match status" value="1"/>
</dbReference>
<dbReference type="InterPro" id="IPR001926">
    <property type="entry name" value="TrpB-like_PALP"/>
</dbReference>
<sequence>MEAQCKGSLADTITLQDILDAKKRIAPYVRKTPLLPFHASWDGDATETKEIFLKLENLHPIGCFKLRGACNAIRLLSPEQLHKGIYTASAGNFAQALSWSARMYDVRCDVIVPDHAPQAKLRPTLELGGHVTKVPFDTWWRVITEHKYEGMAGTFIHPVSDPAVIAGNGTAGLEILDDLPDVDTVIVPYGGGGLSCGIALAIKLQKPKVKVFACEVETAAPVKASFDAGKPVEFDYKASFVDGIGGKSVLDEMWPLVHTMLDGSIVVTLKQVAEALKLMVERSHVVAEGAGAAALAAAAMTGEAGGGKVVCVISGGNIDTNKLVQVLQGDIPESGSH</sequence>
<evidence type="ECO:0000313" key="7">
    <source>
        <dbReference type="EMBL" id="KAK7111171.1"/>
    </source>
</evidence>
<comment type="cofactor">
    <cofactor evidence="1">
        <name>pyridoxal 5'-phosphate</name>
        <dbReference type="ChEBI" id="CHEBI:597326"/>
    </cofactor>
</comment>
<dbReference type="EMBL" id="JBAMIC010000002">
    <property type="protein sequence ID" value="KAK7111171.1"/>
    <property type="molecule type" value="Genomic_DNA"/>
</dbReference>
<evidence type="ECO:0000256" key="5">
    <source>
        <dbReference type="ARBA" id="ARBA00042605"/>
    </source>
</evidence>
<dbReference type="Proteomes" id="UP001374579">
    <property type="component" value="Unassembled WGS sequence"/>
</dbReference>
<keyword evidence="8" id="KW-1185">Reference proteome</keyword>
<gene>
    <name evidence="7" type="ORF">V1264_010853</name>
</gene>
<evidence type="ECO:0000256" key="3">
    <source>
        <dbReference type="ARBA" id="ARBA00023239"/>
    </source>
</evidence>
<dbReference type="AlphaFoldDB" id="A0AAN9BTN6"/>
<organism evidence="7 8">
    <name type="scientific">Littorina saxatilis</name>
    <dbReference type="NCBI Taxonomy" id="31220"/>
    <lineage>
        <taxon>Eukaryota</taxon>
        <taxon>Metazoa</taxon>
        <taxon>Spiralia</taxon>
        <taxon>Lophotrochozoa</taxon>
        <taxon>Mollusca</taxon>
        <taxon>Gastropoda</taxon>
        <taxon>Caenogastropoda</taxon>
        <taxon>Littorinimorpha</taxon>
        <taxon>Littorinoidea</taxon>
        <taxon>Littorinidae</taxon>
        <taxon>Littorina</taxon>
    </lineage>
</organism>
<comment type="caution">
    <text evidence="7">The sequence shown here is derived from an EMBL/GenBank/DDBJ whole genome shotgun (WGS) entry which is preliminary data.</text>
</comment>
<reference evidence="7 8" key="1">
    <citation type="submission" date="2024-02" db="EMBL/GenBank/DDBJ databases">
        <title>Chromosome-scale genome assembly of the rough periwinkle Littorina saxatilis.</title>
        <authorList>
            <person name="De Jode A."/>
            <person name="Faria R."/>
            <person name="Formenti G."/>
            <person name="Sims Y."/>
            <person name="Smith T.P."/>
            <person name="Tracey A."/>
            <person name="Wood J.M.D."/>
            <person name="Zagrodzka Z.B."/>
            <person name="Johannesson K."/>
            <person name="Butlin R.K."/>
            <person name="Leder E.H."/>
        </authorList>
    </citation>
    <scope>NUCLEOTIDE SEQUENCE [LARGE SCALE GENOMIC DNA]</scope>
    <source>
        <strain evidence="7">Snail1</strain>
        <tissue evidence="7">Muscle</tissue>
    </source>
</reference>
<dbReference type="GO" id="GO:0003941">
    <property type="term" value="F:L-serine ammonia-lyase activity"/>
    <property type="evidence" value="ECO:0007669"/>
    <property type="project" value="TreeGrafter"/>
</dbReference>
<protein>
    <recommendedName>
        <fullName evidence="4">L-serine deaminase</fullName>
    </recommendedName>
    <alternativeName>
        <fullName evidence="5">L-threonine dehydratase</fullName>
    </alternativeName>
</protein>
<evidence type="ECO:0000256" key="1">
    <source>
        <dbReference type="ARBA" id="ARBA00001933"/>
    </source>
</evidence>
<dbReference type="PANTHER" id="PTHR48078:SF6">
    <property type="entry name" value="L-THREONINE DEHYDRATASE CATABOLIC TDCB"/>
    <property type="match status" value="1"/>
</dbReference>
<evidence type="ECO:0000259" key="6">
    <source>
        <dbReference type="Pfam" id="PF00291"/>
    </source>
</evidence>